<dbReference type="Gene3D" id="2.140.10.30">
    <property type="entry name" value="Dipeptidylpeptidase IV, N-terminal domain"/>
    <property type="match status" value="1"/>
</dbReference>
<dbReference type="SUPFAM" id="SSF53474">
    <property type="entry name" value="alpha/beta-Hydrolases"/>
    <property type="match status" value="1"/>
</dbReference>
<evidence type="ECO:0000259" key="3">
    <source>
        <dbReference type="Pfam" id="PF00930"/>
    </source>
</evidence>
<feature type="signal peptide" evidence="1">
    <location>
        <begin position="1"/>
        <end position="19"/>
    </location>
</feature>
<feature type="chain" id="PRO_5012874284" evidence="1">
    <location>
        <begin position="20"/>
        <end position="708"/>
    </location>
</feature>
<dbReference type="GO" id="GO:0008239">
    <property type="term" value="F:dipeptidyl-peptidase activity"/>
    <property type="evidence" value="ECO:0007669"/>
    <property type="project" value="TreeGrafter"/>
</dbReference>
<evidence type="ECO:0000313" key="4">
    <source>
        <dbReference type="EMBL" id="ATA81986.1"/>
    </source>
</evidence>
<evidence type="ECO:0000259" key="2">
    <source>
        <dbReference type="Pfam" id="PF00326"/>
    </source>
</evidence>
<dbReference type="PANTHER" id="PTHR11731">
    <property type="entry name" value="PROTEASE FAMILY S9B,C DIPEPTIDYL-PEPTIDASE IV-RELATED"/>
    <property type="match status" value="1"/>
</dbReference>
<dbReference type="SUPFAM" id="SSF82171">
    <property type="entry name" value="DPP6 N-terminal domain-like"/>
    <property type="match status" value="1"/>
</dbReference>
<name>A0A250FDB8_9FLAO</name>
<dbReference type="RefSeq" id="WP_095914049.1">
    <property type="nucleotide sequence ID" value="NZ_CAUUPF010000002.1"/>
</dbReference>
<reference evidence="5" key="1">
    <citation type="submission" date="2017-06" db="EMBL/GenBank/DDBJ databases">
        <title>Capnocytophaga spp. assemblies.</title>
        <authorList>
            <person name="Gulvik C.A."/>
        </authorList>
    </citation>
    <scope>NUCLEOTIDE SEQUENCE [LARGE SCALE GENOMIC DNA]</scope>
    <source>
        <strain evidence="5">H6253</strain>
    </source>
</reference>
<dbReference type="Pfam" id="PF00930">
    <property type="entry name" value="DPPIV_N"/>
    <property type="match status" value="1"/>
</dbReference>
<sequence length="708" mass="80245">MKKLMSAALFSLLIFPFWAQNRPLSVAEAIYYAVRDDSQPMGYRSLLPETLRYLQWVNGTQHYLYASDTAYEVFDVQGKKVTSFGAAPYSSIEYIDKDEVVFAVDNKYQRYNYHTQQTIAEITLPEGAANNDYDPKSKTIAYTLKNNLYIANETNPKIAITAFTDPNIVAGGVIHRNEFGIQKGTFFSPKGSLLAFYQKDESRVADYPLVDITTTPAALKAIKYPMAGQGSEQAAVGVYNLQTKKLIYLDIDTKDEHFLTNLAWSPDEKYLLLAEINREQNHFALNRYDATTGKKVNTIFEESNPKWVEPENPAVFLPNSNDEFLWLSERDGFMNVYHYNTNGKLIKQLTHFRWVVQDILGFDSKGENFFIVGTGADPREKHCLKINLKNPKKITALTTTPGTHKVQLSSDGKYLLDTYSSISIPKNIDLINTEKGNAKRLLTAPNPLEGFAVGTPELLTLKADDGTTLYAKMHKPQNFDPQKKYPVLIYVYGGPHAQEVKNSWGVGSYLWLSAFAQNDQYIVFTLDNRGSENRGFAFESVIHRHLGDYEIKDQLAGVAYLKSLPYVDANRIAVHGWSFGGFMASSLLTRHPEVFRTAVAGGAVTDWKYYEVMYGERYMDTPQTNPEGYENSRVGKYLDGLKRPLLFIHGSVDDIVVPQHLMSLTKESISKNDFIEMFFYPMHAHGVSGLDHINLTERIIDYIKKHNQ</sequence>
<dbReference type="AlphaFoldDB" id="A0A250FDB8"/>
<evidence type="ECO:0000313" key="5">
    <source>
        <dbReference type="Proteomes" id="UP000217276"/>
    </source>
</evidence>
<dbReference type="GO" id="GO:0006508">
    <property type="term" value="P:proteolysis"/>
    <property type="evidence" value="ECO:0007669"/>
    <property type="project" value="InterPro"/>
</dbReference>
<dbReference type="Proteomes" id="UP000217276">
    <property type="component" value="Chromosome"/>
</dbReference>
<keyword evidence="5" id="KW-1185">Reference proteome</keyword>
<dbReference type="Gene3D" id="3.40.50.1820">
    <property type="entry name" value="alpha/beta hydrolase"/>
    <property type="match status" value="1"/>
</dbReference>
<dbReference type="InterPro" id="IPR050278">
    <property type="entry name" value="Serine_Prot_S9B/DPPIV"/>
</dbReference>
<proteinExistence type="predicted"/>
<gene>
    <name evidence="4" type="ORF">CGC53_06295</name>
</gene>
<dbReference type="KEGG" id="clk:CGC53_06295"/>
<accession>A0A250FDB8</accession>
<feature type="domain" description="Dipeptidylpeptidase IV N-terminal" evidence="3">
    <location>
        <begin position="106"/>
        <end position="425"/>
    </location>
</feature>
<keyword evidence="1" id="KW-0732">Signal</keyword>
<dbReference type="InterPro" id="IPR001375">
    <property type="entry name" value="Peptidase_S9_cat"/>
</dbReference>
<dbReference type="EMBL" id="CP022384">
    <property type="protein sequence ID" value="ATA81986.1"/>
    <property type="molecule type" value="Genomic_DNA"/>
</dbReference>
<dbReference type="InterPro" id="IPR002469">
    <property type="entry name" value="Peptidase_S9B_N"/>
</dbReference>
<dbReference type="InterPro" id="IPR029058">
    <property type="entry name" value="AB_hydrolase_fold"/>
</dbReference>
<feature type="domain" description="Peptidase S9 prolyl oligopeptidase catalytic" evidence="2">
    <location>
        <begin position="514"/>
        <end position="706"/>
    </location>
</feature>
<dbReference type="PANTHER" id="PTHR11731:SF193">
    <property type="entry name" value="DIPEPTIDYL PEPTIDASE 9"/>
    <property type="match status" value="1"/>
</dbReference>
<organism evidence="4 5">
    <name type="scientific">Capnocytophaga leadbetteri</name>
    <dbReference type="NCBI Taxonomy" id="327575"/>
    <lineage>
        <taxon>Bacteria</taxon>
        <taxon>Pseudomonadati</taxon>
        <taxon>Bacteroidota</taxon>
        <taxon>Flavobacteriia</taxon>
        <taxon>Flavobacteriales</taxon>
        <taxon>Flavobacteriaceae</taxon>
        <taxon>Capnocytophaga</taxon>
    </lineage>
</organism>
<protein>
    <submittedName>
        <fullName evidence="4">S9 family peptidase</fullName>
    </submittedName>
</protein>
<evidence type="ECO:0000256" key="1">
    <source>
        <dbReference type="SAM" id="SignalP"/>
    </source>
</evidence>
<dbReference type="Pfam" id="PF00326">
    <property type="entry name" value="Peptidase_S9"/>
    <property type="match status" value="1"/>
</dbReference>
<dbReference type="GO" id="GO:0008236">
    <property type="term" value="F:serine-type peptidase activity"/>
    <property type="evidence" value="ECO:0007669"/>
    <property type="project" value="InterPro"/>
</dbReference>